<organism evidence="1">
    <name type="scientific">Rhizophora mucronata</name>
    <name type="common">Asiatic mangrove</name>
    <dbReference type="NCBI Taxonomy" id="61149"/>
    <lineage>
        <taxon>Eukaryota</taxon>
        <taxon>Viridiplantae</taxon>
        <taxon>Streptophyta</taxon>
        <taxon>Embryophyta</taxon>
        <taxon>Tracheophyta</taxon>
        <taxon>Spermatophyta</taxon>
        <taxon>Magnoliopsida</taxon>
        <taxon>eudicotyledons</taxon>
        <taxon>Gunneridae</taxon>
        <taxon>Pentapetalae</taxon>
        <taxon>rosids</taxon>
        <taxon>fabids</taxon>
        <taxon>Malpighiales</taxon>
        <taxon>Rhizophoraceae</taxon>
        <taxon>Rhizophora</taxon>
    </lineage>
</organism>
<dbReference type="EMBL" id="GGEC01057973">
    <property type="protein sequence ID" value="MBX38457.1"/>
    <property type="molecule type" value="Transcribed_RNA"/>
</dbReference>
<proteinExistence type="predicted"/>
<protein>
    <submittedName>
        <fullName evidence="1">Uncharacterized protein</fullName>
    </submittedName>
</protein>
<accession>A0A2P2N7H7</accession>
<reference evidence="1" key="1">
    <citation type="submission" date="2018-02" db="EMBL/GenBank/DDBJ databases">
        <title>Rhizophora mucronata_Transcriptome.</title>
        <authorList>
            <person name="Meera S.P."/>
            <person name="Sreeshan A."/>
            <person name="Augustine A."/>
        </authorList>
    </citation>
    <scope>NUCLEOTIDE SEQUENCE</scope>
    <source>
        <tissue evidence="1">Leaf</tissue>
    </source>
</reference>
<sequence length="14" mass="1618">MTIVIEPNSDSQFH</sequence>
<evidence type="ECO:0000313" key="1">
    <source>
        <dbReference type="EMBL" id="MBX38457.1"/>
    </source>
</evidence>
<name>A0A2P2N7H7_RHIMU</name>